<name>A0ABR1FLQ1_AURAN</name>
<gene>
    <name evidence="1" type="ORF">SO694_000392138</name>
</gene>
<accession>A0ABR1FLQ1</accession>
<keyword evidence="2" id="KW-1185">Reference proteome</keyword>
<evidence type="ECO:0000313" key="2">
    <source>
        <dbReference type="Proteomes" id="UP001363151"/>
    </source>
</evidence>
<dbReference type="EMBL" id="JBBJCI010000364">
    <property type="protein sequence ID" value="KAK7233119.1"/>
    <property type="molecule type" value="Genomic_DNA"/>
</dbReference>
<comment type="caution">
    <text evidence="1">The sequence shown here is derived from an EMBL/GenBank/DDBJ whole genome shotgun (WGS) entry which is preliminary data.</text>
</comment>
<protein>
    <submittedName>
        <fullName evidence="1">Uncharacterized protein</fullName>
    </submittedName>
</protein>
<dbReference type="Proteomes" id="UP001363151">
    <property type="component" value="Unassembled WGS sequence"/>
</dbReference>
<organism evidence="1 2">
    <name type="scientific">Aureococcus anophagefferens</name>
    <name type="common">Harmful bloom alga</name>
    <dbReference type="NCBI Taxonomy" id="44056"/>
    <lineage>
        <taxon>Eukaryota</taxon>
        <taxon>Sar</taxon>
        <taxon>Stramenopiles</taxon>
        <taxon>Ochrophyta</taxon>
        <taxon>Pelagophyceae</taxon>
        <taxon>Pelagomonadales</taxon>
        <taxon>Pelagomonadaceae</taxon>
        <taxon>Aureococcus</taxon>
    </lineage>
</organism>
<proteinExistence type="predicted"/>
<evidence type="ECO:0000313" key="1">
    <source>
        <dbReference type="EMBL" id="KAK7233119.1"/>
    </source>
</evidence>
<sequence length="106" mass="12063">MNGEKYEKVFELMASTPDLFIDAMSGELGTDDVTEFVDRTLRAACNTPYQKCQRLNDVSTFPRDEYADGDDEFQHKSWAIGCDFAEKYPDLPEGDACDYYYDLADG</sequence>
<reference evidence="1 2" key="1">
    <citation type="submission" date="2024-03" db="EMBL/GenBank/DDBJ databases">
        <title>Aureococcus anophagefferens CCMP1851 and Kratosvirus quantuckense: Draft genome of a second virus-susceptible host strain in the model system.</title>
        <authorList>
            <person name="Chase E."/>
            <person name="Truchon A.R."/>
            <person name="Schepens W."/>
            <person name="Wilhelm S.W."/>
        </authorList>
    </citation>
    <scope>NUCLEOTIDE SEQUENCE [LARGE SCALE GENOMIC DNA]</scope>
    <source>
        <strain evidence="1 2">CCMP1851</strain>
    </source>
</reference>